<keyword evidence="1" id="KW-0732">Signal</keyword>
<dbReference type="EMBL" id="MFGW01000040">
    <property type="protein sequence ID" value="OGF67863.1"/>
    <property type="molecule type" value="Genomic_DNA"/>
</dbReference>
<evidence type="ECO:0000313" key="3">
    <source>
        <dbReference type="Proteomes" id="UP000178943"/>
    </source>
</evidence>
<dbReference type="Proteomes" id="UP000178943">
    <property type="component" value="Unassembled WGS sequence"/>
</dbReference>
<protein>
    <submittedName>
        <fullName evidence="2">Uncharacterized protein</fullName>
    </submittedName>
</protein>
<dbReference type="STRING" id="1817863.A2Y62_01200"/>
<evidence type="ECO:0000313" key="2">
    <source>
        <dbReference type="EMBL" id="OGF67863.1"/>
    </source>
</evidence>
<feature type="chain" id="PRO_5009522109" evidence="1">
    <location>
        <begin position="20"/>
        <end position="244"/>
    </location>
</feature>
<gene>
    <name evidence="2" type="ORF">A2Y62_01200</name>
</gene>
<sequence>MKYFCCIIIVLGAMMPAFAAEVSMDFSIYSAYVWRGIILNDGSVFQTSVTLSEHGFSANVWANVDLTDANDLRGNVTEIDYTFTYAKEMEKVNITGGVIAYTFLHVDADATTEVFAGVSFNTILNPSVMVYWDVDEVHGVSVIFSASHTFKLFKEELSDGLTLKANLGYSSAKFVEGNFVYENPGTRFSDYSLQASLPITLPKGTLNLTASYSDLIDSELHTPGYEDDDSYFVVGAMYALGWGS</sequence>
<dbReference type="InterPro" id="IPR010239">
    <property type="entry name" value="CHP02001"/>
</dbReference>
<name>A0A1F5VX19_9BACT</name>
<feature type="signal peptide" evidence="1">
    <location>
        <begin position="1"/>
        <end position="19"/>
    </location>
</feature>
<evidence type="ECO:0000256" key="1">
    <source>
        <dbReference type="SAM" id="SignalP"/>
    </source>
</evidence>
<dbReference type="NCBIfam" id="TIGR02001">
    <property type="entry name" value="gcw_chp"/>
    <property type="match status" value="1"/>
</dbReference>
<accession>A0A1F5VX19</accession>
<reference evidence="2 3" key="1">
    <citation type="journal article" date="2016" name="Nat. Commun.">
        <title>Thousands of microbial genomes shed light on interconnected biogeochemical processes in an aquifer system.</title>
        <authorList>
            <person name="Anantharaman K."/>
            <person name="Brown C.T."/>
            <person name="Hug L.A."/>
            <person name="Sharon I."/>
            <person name="Castelle C.J."/>
            <person name="Probst A.J."/>
            <person name="Thomas B.C."/>
            <person name="Singh A."/>
            <person name="Wilkins M.J."/>
            <person name="Karaoz U."/>
            <person name="Brodie E.L."/>
            <person name="Williams K.H."/>
            <person name="Hubbard S.S."/>
            <person name="Banfield J.F."/>
        </authorList>
    </citation>
    <scope>NUCLEOTIDE SEQUENCE [LARGE SCALE GENOMIC DNA]</scope>
</reference>
<dbReference type="AlphaFoldDB" id="A0A1F5VX19"/>
<comment type="caution">
    <text evidence="2">The sequence shown here is derived from an EMBL/GenBank/DDBJ whole genome shotgun (WGS) entry which is preliminary data.</text>
</comment>
<organism evidence="2 3">
    <name type="scientific">Candidatus Fischerbacteria bacterium RBG_13_37_8</name>
    <dbReference type="NCBI Taxonomy" id="1817863"/>
    <lineage>
        <taxon>Bacteria</taxon>
        <taxon>Candidatus Fischeribacteriota</taxon>
    </lineage>
</organism>
<proteinExistence type="predicted"/>